<organism evidence="3 4">
    <name type="scientific">Rhizomicrobium palustre</name>
    <dbReference type="NCBI Taxonomy" id="189966"/>
    <lineage>
        <taxon>Bacteria</taxon>
        <taxon>Pseudomonadati</taxon>
        <taxon>Pseudomonadota</taxon>
        <taxon>Alphaproteobacteria</taxon>
        <taxon>Micropepsales</taxon>
        <taxon>Micropepsaceae</taxon>
        <taxon>Rhizomicrobium</taxon>
    </lineage>
</organism>
<comment type="caution">
    <text evidence="3">The sequence shown here is derived from an EMBL/GenBank/DDBJ whole genome shotgun (WGS) entry which is preliminary data.</text>
</comment>
<evidence type="ECO:0000313" key="4">
    <source>
        <dbReference type="Proteomes" id="UP000570514"/>
    </source>
</evidence>
<reference evidence="3 4" key="1">
    <citation type="submission" date="2020-03" db="EMBL/GenBank/DDBJ databases">
        <title>Genomic Encyclopedia of Type Strains, Phase IV (KMG-IV): sequencing the most valuable type-strain genomes for metagenomic binning, comparative biology and taxonomic classification.</title>
        <authorList>
            <person name="Goeker M."/>
        </authorList>
    </citation>
    <scope>NUCLEOTIDE SEQUENCE [LARGE SCALE GENOMIC DNA]</scope>
    <source>
        <strain evidence="3 4">DSM 19867</strain>
    </source>
</reference>
<dbReference type="AlphaFoldDB" id="A0A846N2S9"/>
<dbReference type="EMBL" id="JAASRM010000001">
    <property type="protein sequence ID" value="NIK90314.1"/>
    <property type="molecule type" value="Genomic_DNA"/>
</dbReference>
<dbReference type="CDD" id="cd00531">
    <property type="entry name" value="NTF2_like"/>
    <property type="match status" value="1"/>
</dbReference>
<keyword evidence="3" id="KW-0413">Isomerase</keyword>
<dbReference type="InterPro" id="IPR032710">
    <property type="entry name" value="NTF2-like_dom_sf"/>
</dbReference>
<keyword evidence="4" id="KW-1185">Reference proteome</keyword>
<dbReference type="Proteomes" id="UP000570514">
    <property type="component" value="Unassembled WGS sequence"/>
</dbReference>
<accession>A0A846N2S9</accession>
<feature type="chain" id="PRO_5032534721" evidence="1">
    <location>
        <begin position="21"/>
        <end position="146"/>
    </location>
</feature>
<feature type="domain" description="DUF4440" evidence="2">
    <location>
        <begin position="27"/>
        <end position="134"/>
    </location>
</feature>
<dbReference type="Gene3D" id="3.10.450.50">
    <property type="match status" value="1"/>
</dbReference>
<dbReference type="GO" id="GO:0016853">
    <property type="term" value="F:isomerase activity"/>
    <property type="evidence" value="ECO:0007669"/>
    <property type="project" value="UniProtKB-KW"/>
</dbReference>
<sequence>MWKSMMLAAVMVGLAGPGCAEDVGTKIIAMERAALDRSDGGDAQGFLEISAPDVVYMDPALEAPLIGLPALTAYYAKFPSGGEPTPGVMSNAHVQVLGDVAVLSFHYVSAAGTKKQKVWNATEVYRKTGADWRIVNTHWSLTAPMM</sequence>
<feature type="signal peptide" evidence="1">
    <location>
        <begin position="1"/>
        <end position="20"/>
    </location>
</feature>
<dbReference type="SUPFAM" id="SSF54427">
    <property type="entry name" value="NTF2-like"/>
    <property type="match status" value="1"/>
</dbReference>
<dbReference type="InterPro" id="IPR027843">
    <property type="entry name" value="DUF4440"/>
</dbReference>
<dbReference type="RefSeq" id="WP_167084755.1">
    <property type="nucleotide sequence ID" value="NZ_BAAADC010000001.1"/>
</dbReference>
<evidence type="ECO:0000259" key="2">
    <source>
        <dbReference type="Pfam" id="PF14534"/>
    </source>
</evidence>
<proteinExistence type="predicted"/>
<gene>
    <name evidence="3" type="ORF">FHS83_003632</name>
</gene>
<name>A0A846N2S9_9PROT</name>
<evidence type="ECO:0000256" key="1">
    <source>
        <dbReference type="SAM" id="SignalP"/>
    </source>
</evidence>
<protein>
    <submittedName>
        <fullName evidence="3">Ketosteroid isomerase-like protein</fullName>
    </submittedName>
</protein>
<evidence type="ECO:0000313" key="3">
    <source>
        <dbReference type="EMBL" id="NIK90314.1"/>
    </source>
</evidence>
<dbReference type="Pfam" id="PF14534">
    <property type="entry name" value="DUF4440"/>
    <property type="match status" value="1"/>
</dbReference>
<keyword evidence="1" id="KW-0732">Signal</keyword>